<keyword evidence="2" id="KW-0809">Transit peptide</keyword>
<dbReference type="InterPro" id="IPR023335">
    <property type="entry name" value="ATP12_ortho_dom_sf"/>
</dbReference>
<dbReference type="PANTHER" id="PTHR21013">
    <property type="entry name" value="ATP SYNTHASE MITOCHONDRIAL F1 COMPLEX ASSEMBLY FACTOR 2/ATP12 PROTEIN, MITOCHONDRIAL PRECURSOR"/>
    <property type="match status" value="1"/>
</dbReference>
<dbReference type="RefSeq" id="WP_129608781.1">
    <property type="nucleotide sequence ID" value="NZ_UWOC01000135.1"/>
</dbReference>
<comment type="similarity">
    <text evidence="1">Belongs to the ATP12 family.</text>
</comment>
<evidence type="ECO:0008006" key="7">
    <source>
        <dbReference type="Google" id="ProtNLM"/>
    </source>
</evidence>
<dbReference type="InterPro" id="IPR042272">
    <property type="entry name" value="ATP12_ATP_synth-F1-assembly_N"/>
</dbReference>
<proteinExistence type="inferred from homology"/>
<dbReference type="EMBL" id="UWOC01000135">
    <property type="protein sequence ID" value="VCU08741.1"/>
    <property type="molecule type" value="Genomic_DNA"/>
</dbReference>
<accession>A0A447CTY7</accession>
<evidence type="ECO:0000256" key="2">
    <source>
        <dbReference type="ARBA" id="ARBA00022946"/>
    </source>
</evidence>
<dbReference type="OrthoDB" id="9797825at2"/>
<dbReference type="GO" id="GO:0043461">
    <property type="term" value="P:proton-transporting ATP synthase complex assembly"/>
    <property type="evidence" value="ECO:0007669"/>
    <property type="project" value="InterPro"/>
</dbReference>
<sequence length="261" mass="28490">MASLFDDFFAETPTDPTDPNEAARRSMRPLRRRFYTTADMRPGGEGFAIELDGKPVRTPARRTLALPTAALAERVVAEWRDQVETIDPARMPLTRLANAVIDAVADKSTEVADEIARYLRSDLVVYRAEGPERLVERQSRAWDPVLAWARDAHGARFVLVEGVVFAEQPEPAIAAMRALLPADPWRLGALHVVTTLTGSALLGLALAAGVLTADDAWAAGHVDEDWNMALWGHDDEALARRAHRRAEFDAAAAVLALVPAG</sequence>
<organism evidence="5 6">
    <name type="scientific">Rhodoplanes serenus</name>
    <dbReference type="NCBI Taxonomy" id="200615"/>
    <lineage>
        <taxon>Bacteria</taxon>
        <taxon>Pseudomonadati</taxon>
        <taxon>Pseudomonadota</taxon>
        <taxon>Alphaproteobacteria</taxon>
        <taxon>Hyphomicrobiales</taxon>
        <taxon>Nitrobacteraceae</taxon>
        <taxon>Rhodoplanes</taxon>
    </lineage>
</organism>
<evidence type="ECO:0000256" key="4">
    <source>
        <dbReference type="SAM" id="MobiDB-lite"/>
    </source>
</evidence>
<comment type="caution">
    <text evidence="5">The sequence shown here is derived from an EMBL/GenBank/DDBJ whole genome shotgun (WGS) entry which is preliminary data.</text>
</comment>
<feature type="region of interest" description="Disordered" evidence="4">
    <location>
        <begin position="1"/>
        <end position="25"/>
    </location>
</feature>
<dbReference type="Gene3D" id="3.30.2180.10">
    <property type="entry name" value="ATP12-like"/>
    <property type="match status" value="1"/>
</dbReference>
<dbReference type="SUPFAM" id="SSF160909">
    <property type="entry name" value="ATP12-like"/>
    <property type="match status" value="1"/>
</dbReference>
<dbReference type="Proteomes" id="UP000289200">
    <property type="component" value="Unassembled WGS sequence"/>
</dbReference>
<evidence type="ECO:0000256" key="3">
    <source>
        <dbReference type="ARBA" id="ARBA00023186"/>
    </source>
</evidence>
<evidence type="ECO:0000313" key="5">
    <source>
        <dbReference type="EMBL" id="VCU08741.1"/>
    </source>
</evidence>
<keyword evidence="6" id="KW-1185">Reference proteome</keyword>
<reference evidence="6" key="1">
    <citation type="submission" date="2018-10" db="EMBL/GenBank/DDBJ databases">
        <authorList>
            <person name="Peiro R."/>
            <person name="Begona"/>
            <person name="Cbmso G."/>
            <person name="Lopez M."/>
            <person name="Gonzalez S."/>
            <person name="Sacristan E."/>
            <person name="Castillo E."/>
        </authorList>
    </citation>
    <scope>NUCLEOTIDE SEQUENCE [LARGE SCALE GENOMIC DNA]</scope>
</reference>
<dbReference type="InterPro" id="IPR011419">
    <property type="entry name" value="ATP12_ATP_synth-F1-assembly"/>
</dbReference>
<dbReference type="Gene3D" id="1.10.3580.10">
    <property type="entry name" value="ATP12 ATPase"/>
    <property type="match status" value="1"/>
</dbReference>
<keyword evidence="3" id="KW-0143">Chaperone</keyword>
<evidence type="ECO:0000313" key="6">
    <source>
        <dbReference type="Proteomes" id="UP000289200"/>
    </source>
</evidence>
<dbReference type="Pfam" id="PF07542">
    <property type="entry name" value="ATP12"/>
    <property type="match status" value="1"/>
</dbReference>
<protein>
    <recommendedName>
        <fullName evidence="7">ATPase</fullName>
    </recommendedName>
</protein>
<dbReference type="PANTHER" id="PTHR21013:SF10">
    <property type="entry name" value="ATP SYNTHASE MITOCHONDRIAL F1 COMPLEX ASSEMBLY FACTOR 2"/>
    <property type="match status" value="1"/>
</dbReference>
<gene>
    <name evidence="5" type="ORF">RHODGE_RHODGE_01904</name>
</gene>
<dbReference type="AlphaFoldDB" id="A0A447CTY7"/>
<evidence type="ECO:0000256" key="1">
    <source>
        <dbReference type="ARBA" id="ARBA00008231"/>
    </source>
</evidence>
<name>A0A447CTY7_9BRAD</name>